<dbReference type="EMBL" id="CP011309">
    <property type="protein sequence ID" value="AKF26838.1"/>
    <property type="molecule type" value="Genomic_DNA"/>
</dbReference>
<name>A0A0F6WPX6_9CORY</name>
<dbReference type="AlphaFoldDB" id="A0A0F6WPX6"/>
<proteinExistence type="predicted"/>
<feature type="region of interest" description="Disordered" evidence="1">
    <location>
        <begin position="1"/>
        <end position="21"/>
    </location>
</feature>
<evidence type="ECO:0000313" key="3">
    <source>
        <dbReference type="Proteomes" id="UP000034037"/>
    </source>
</evidence>
<organism evidence="2 3">
    <name type="scientific">[Brevibacterium] flavum</name>
    <dbReference type="NCBI Taxonomy" id="92706"/>
    <lineage>
        <taxon>Bacteria</taxon>
        <taxon>Bacillati</taxon>
        <taxon>Actinomycetota</taxon>
        <taxon>Actinomycetes</taxon>
        <taxon>Mycobacteriales</taxon>
        <taxon>Corynebacteriaceae</taxon>
        <taxon>Corynebacterium</taxon>
    </lineage>
</organism>
<protein>
    <submittedName>
        <fullName evidence="2">Uncharacterized protein</fullName>
    </submittedName>
</protein>
<evidence type="ECO:0000313" key="2">
    <source>
        <dbReference type="EMBL" id="AKF26838.1"/>
    </source>
</evidence>
<sequence length="70" mass="7652">MSTQHHPARHEAPTTPNRPRLIHTVHHVEPNGTTHTMCGQTFTAKSGTKDHNTIACVVCEAACIVMDVQP</sequence>
<dbReference type="HOGENOM" id="CLU_2749853_0_0_11"/>
<dbReference type="Proteomes" id="UP000034037">
    <property type="component" value="Chromosome"/>
</dbReference>
<reference evidence="2 3" key="1">
    <citation type="submission" date="2015-04" db="EMBL/GenBank/DDBJ databases">
        <title>Complete Genome Sequence of Brevibacterium flavum ATCC 15168.</title>
        <authorList>
            <person name="Ahn J."/>
            <person name="Park G."/>
            <person name="Jeon W."/>
            <person name="Jang Y."/>
            <person name="Jang M."/>
            <person name="Lee H."/>
            <person name="Lee H."/>
        </authorList>
    </citation>
    <scope>NUCLEOTIDE SEQUENCE [LARGE SCALE GENOMIC DNA]</scope>
    <source>
        <strain evidence="2 3">ATCC 15168</strain>
    </source>
</reference>
<accession>A0A0F6WPX6</accession>
<gene>
    <name evidence="2" type="ORF">YH66_04330</name>
</gene>
<dbReference type="PATRIC" id="fig|92706.3.peg.899"/>
<evidence type="ECO:0000256" key="1">
    <source>
        <dbReference type="SAM" id="MobiDB-lite"/>
    </source>
</evidence>
<keyword evidence="3" id="KW-1185">Reference proteome</keyword>